<evidence type="ECO:0000256" key="5">
    <source>
        <dbReference type="ARBA" id="ARBA00023136"/>
    </source>
</evidence>
<evidence type="ECO:0000256" key="3">
    <source>
        <dbReference type="ARBA" id="ARBA00022519"/>
    </source>
</evidence>
<comment type="caution">
    <text evidence="7">The sequence shown here is derived from an EMBL/GenBank/DDBJ whole genome shotgun (WGS) entry which is preliminary data.</text>
</comment>
<keyword evidence="3" id="KW-0997">Cell inner membrane</keyword>
<evidence type="ECO:0000256" key="2">
    <source>
        <dbReference type="ARBA" id="ARBA00022475"/>
    </source>
</evidence>
<evidence type="ECO:0000313" key="7">
    <source>
        <dbReference type="EMBL" id="GLX77841.1"/>
    </source>
</evidence>
<keyword evidence="6 7" id="KW-0012">Acyltransferase</keyword>
<name>A0ABQ6GUK2_9GAMM</name>
<organism evidence="7 8">
    <name type="scientific">Thalassotalea insulae</name>
    <dbReference type="NCBI Taxonomy" id="2056778"/>
    <lineage>
        <taxon>Bacteria</taxon>
        <taxon>Pseudomonadati</taxon>
        <taxon>Pseudomonadota</taxon>
        <taxon>Gammaproteobacteria</taxon>
        <taxon>Alteromonadales</taxon>
        <taxon>Colwelliaceae</taxon>
        <taxon>Thalassotalea</taxon>
    </lineage>
</organism>
<dbReference type="PANTHER" id="PTHR30606:SF10">
    <property type="entry name" value="PHOSPHATIDYLINOSITOL MANNOSIDE ACYLTRANSFERASE"/>
    <property type="match status" value="1"/>
</dbReference>
<dbReference type="PANTHER" id="PTHR30606">
    <property type="entry name" value="LIPID A BIOSYNTHESIS LAUROYL ACYLTRANSFERASE"/>
    <property type="match status" value="1"/>
</dbReference>
<protein>
    <submittedName>
        <fullName evidence="7">Lipid A biosynthesis lauroyl acyltransferase</fullName>
    </submittedName>
</protein>
<evidence type="ECO:0000313" key="8">
    <source>
        <dbReference type="Proteomes" id="UP001157186"/>
    </source>
</evidence>
<dbReference type="Pfam" id="PF03279">
    <property type="entry name" value="Lip_A_acyltrans"/>
    <property type="match status" value="2"/>
</dbReference>
<evidence type="ECO:0000256" key="6">
    <source>
        <dbReference type="ARBA" id="ARBA00023315"/>
    </source>
</evidence>
<dbReference type="Proteomes" id="UP001157186">
    <property type="component" value="Unassembled WGS sequence"/>
</dbReference>
<dbReference type="EMBL" id="BSST01000001">
    <property type="protein sequence ID" value="GLX77841.1"/>
    <property type="molecule type" value="Genomic_DNA"/>
</dbReference>
<dbReference type="CDD" id="cd07984">
    <property type="entry name" value="LPLAT_LABLAT-like"/>
    <property type="match status" value="1"/>
</dbReference>
<keyword evidence="5" id="KW-0472">Membrane</keyword>
<evidence type="ECO:0000256" key="4">
    <source>
        <dbReference type="ARBA" id="ARBA00022679"/>
    </source>
</evidence>
<reference evidence="7 8" key="1">
    <citation type="submission" date="2023-03" db="EMBL/GenBank/DDBJ databases">
        <title>Draft genome sequence of Thalassotalea insulae KCTC 62186T.</title>
        <authorList>
            <person name="Sawabe T."/>
        </authorList>
    </citation>
    <scope>NUCLEOTIDE SEQUENCE [LARGE SCALE GENOMIC DNA]</scope>
    <source>
        <strain evidence="7 8">KCTC 62186</strain>
    </source>
</reference>
<dbReference type="InterPro" id="IPR004960">
    <property type="entry name" value="LipA_acyltrans"/>
</dbReference>
<evidence type="ECO:0000256" key="1">
    <source>
        <dbReference type="ARBA" id="ARBA00004533"/>
    </source>
</evidence>
<comment type="subcellular location">
    <subcellularLocation>
        <location evidence="1">Cell inner membrane</location>
    </subcellularLocation>
</comment>
<proteinExistence type="predicted"/>
<accession>A0ABQ6GUK2</accession>
<keyword evidence="4" id="KW-0808">Transferase</keyword>
<keyword evidence="8" id="KW-1185">Reference proteome</keyword>
<sequence>MKKQQFKTKSLVFLFYLLRKISREKRRDFLTKIGKLILFFSKKTRQRVLDNIQRAIPDMDKADVKKLAFNAYGNCAFGVAESFWLDEIEPKIFCDEKTLSILQSGGGACIATMHLGCYEAVPVAVAILSNNSVTLSNIPTFVEEGLLFYAKVGVTAINKKTPQAFMQLIKSAKDNGYISLHCDLWGDEVEVDFFNQKTKAPAGVALLSKLAVKPILIGYSVYSTKENIKVFVETLFENTDDESLSVEDIMASIYQRFEQIIKQYPEQWYWSYKRWRNW</sequence>
<keyword evidence="2" id="KW-1003">Cell membrane</keyword>
<gene>
    <name evidence="7" type="ORF">tinsulaeT_11810</name>
</gene>
<dbReference type="GO" id="GO:0016746">
    <property type="term" value="F:acyltransferase activity"/>
    <property type="evidence" value="ECO:0007669"/>
    <property type="project" value="UniProtKB-KW"/>
</dbReference>
<dbReference type="RefSeq" id="WP_284243729.1">
    <property type="nucleotide sequence ID" value="NZ_BSST01000001.1"/>
</dbReference>